<sequence>MSPGISRANNLATLYKGYKKELDSYITHTVHLWMPGCDDFSNQHIKSSEYDSPKVCAISVKFLSHLKEKNDSSYEEEGCKYLFYWLYVKALESKQTIENTLDLYKELNQIFNEHNDGYNKFDKFINQMNKNTCEHFQKIISLYEVFNIFENQQMTHVAEKKCTSNCFELFTSYVNECREIYDYNFCNELNDFREYHNYFIQKILSCQGEQYMLPSVNIFDTVSIILIPLVLILVTSIILPLLYKFTPVGTWIRHRIGKKKKIRDNINEETQLLSNTYEIGEYNFENRNYNIAYNSL</sequence>
<keyword evidence="1" id="KW-0812">Transmembrane</keyword>
<evidence type="ECO:0000313" key="5">
    <source>
        <dbReference type="Proteomes" id="UP000078555"/>
    </source>
</evidence>
<reference evidence="2" key="2">
    <citation type="submission" date="2016-05" db="EMBL/GenBank/DDBJ databases">
        <authorList>
            <person name="Lavstsen T."/>
            <person name="Jespersen J.S."/>
        </authorList>
    </citation>
    <scope>NUCLEOTIDE SEQUENCE [LARGE SCALE GENOMIC DNA]</scope>
</reference>
<dbReference type="InterPro" id="IPR008780">
    <property type="entry name" value="Plasmodium_Vir"/>
</dbReference>
<protein>
    <submittedName>
        <fullName evidence="2">PIR Superfamily Protein</fullName>
    </submittedName>
</protein>
<organism evidence="2 5">
    <name type="scientific">Plasmodium ovale wallikeri</name>
    <dbReference type="NCBI Taxonomy" id="864142"/>
    <lineage>
        <taxon>Eukaryota</taxon>
        <taxon>Sar</taxon>
        <taxon>Alveolata</taxon>
        <taxon>Apicomplexa</taxon>
        <taxon>Aconoidasida</taxon>
        <taxon>Haemosporida</taxon>
        <taxon>Plasmodiidae</taxon>
        <taxon>Plasmodium</taxon>
        <taxon>Plasmodium (Plasmodium)</taxon>
    </lineage>
</organism>
<evidence type="ECO:0000313" key="4">
    <source>
        <dbReference type="Proteomes" id="UP000078550"/>
    </source>
</evidence>
<dbReference type="Pfam" id="PF05795">
    <property type="entry name" value="Plasmodium_Vir"/>
    <property type="match status" value="1"/>
</dbReference>
<gene>
    <name evidence="2" type="ORF">POVWA1_062350</name>
    <name evidence="3" type="ORF">POVWA2_062020</name>
</gene>
<keyword evidence="5" id="KW-1185">Reference proteome</keyword>
<keyword evidence="1" id="KW-0472">Membrane</keyword>
<dbReference type="AlphaFoldDB" id="A0A1A9A4K8"/>
<feature type="transmembrane region" description="Helical" evidence="1">
    <location>
        <begin position="222"/>
        <end position="243"/>
    </location>
</feature>
<accession>A0A1A9A4K8</accession>
<dbReference type="Proteomes" id="UP000078550">
    <property type="component" value="Unassembled WGS sequence"/>
</dbReference>
<dbReference type="EMBL" id="FLRE01000224">
    <property type="protein sequence ID" value="SBT51363.1"/>
    <property type="molecule type" value="Genomic_DNA"/>
</dbReference>
<evidence type="ECO:0000313" key="3">
    <source>
        <dbReference type="EMBL" id="SBT51363.1"/>
    </source>
</evidence>
<reference evidence="4 5" key="1">
    <citation type="submission" date="2016-05" db="EMBL/GenBank/DDBJ databases">
        <authorList>
            <person name="Naeem Raeece"/>
        </authorList>
    </citation>
    <scope>NUCLEOTIDE SEQUENCE [LARGE SCALE GENOMIC DNA]</scope>
</reference>
<evidence type="ECO:0000256" key="1">
    <source>
        <dbReference type="SAM" id="Phobius"/>
    </source>
</evidence>
<evidence type="ECO:0000313" key="2">
    <source>
        <dbReference type="EMBL" id="SBT51033.1"/>
    </source>
</evidence>
<name>A0A1A9A4K8_PLAOA</name>
<dbReference type="EMBL" id="FLRD01000175">
    <property type="protein sequence ID" value="SBT51033.1"/>
    <property type="molecule type" value="Genomic_DNA"/>
</dbReference>
<dbReference type="Proteomes" id="UP000078555">
    <property type="component" value="Unassembled WGS sequence"/>
</dbReference>
<keyword evidence="1" id="KW-1133">Transmembrane helix</keyword>
<proteinExistence type="predicted"/>